<protein>
    <submittedName>
        <fullName evidence="11">Cytochrome c4</fullName>
    </submittedName>
</protein>
<organism evidence="11 12">
    <name type="scientific">Tahibacter amnicola</name>
    <dbReference type="NCBI Taxonomy" id="2976241"/>
    <lineage>
        <taxon>Bacteria</taxon>
        <taxon>Pseudomonadati</taxon>
        <taxon>Pseudomonadota</taxon>
        <taxon>Gammaproteobacteria</taxon>
        <taxon>Lysobacterales</taxon>
        <taxon>Rhodanobacteraceae</taxon>
        <taxon>Tahibacter</taxon>
    </lineage>
</organism>
<evidence type="ECO:0000256" key="4">
    <source>
        <dbReference type="ARBA" id="ARBA00022723"/>
    </source>
</evidence>
<name>A0ABY6BA30_9GAMM</name>
<keyword evidence="2" id="KW-0813">Transport</keyword>
<keyword evidence="6" id="KW-0249">Electron transport</keyword>
<evidence type="ECO:0000313" key="12">
    <source>
        <dbReference type="Proteomes" id="UP001064632"/>
    </source>
</evidence>
<sequence length="224" mass="24259">MRMPVHRVFRWPMGLLLMVSATACVADDFLDLRAVKPVQGDAARGETLAATCGACHGPGGNAVIPTFPKLAGQKVGYLYWKLVQFKREGRQESPMTALVSPLSDADMRDLAAYFASSKSVAPTAAPKPSTGATLFRDGAAERGIPPCQACHGDHGEGIDIAGEPQYAVYPRLQGQQPAYLTQRLTEFRDGKRRFTSSEQVMSGVARSLSDEDIRAVSDWLPYAQ</sequence>
<feature type="chain" id="PRO_5046840450" evidence="9">
    <location>
        <begin position="27"/>
        <end position="224"/>
    </location>
</feature>
<proteinExistence type="predicted"/>
<dbReference type="PIRSF" id="PIRSF000005">
    <property type="entry name" value="Cytochrome_c4"/>
    <property type="match status" value="1"/>
</dbReference>
<evidence type="ECO:0000256" key="1">
    <source>
        <dbReference type="ARBA" id="ARBA00004418"/>
    </source>
</evidence>
<dbReference type="RefSeq" id="WP_261693503.1">
    <property type="nucleotide sequence ID" value="NZ_CP104694.1"/>
</dbReference>
<reference evidence="11" key="1">
    <citation type="submission" date="2022-09" db="EMBL/GenBank/DDBJ databases">
        <title>Tahibacter sp. nov., isolated from a fresh water.</title>
        <authorList>
            <person name="Baek J.H."/>
            <person name="Lee J.K."/>
            <person name="Kim J.M."/>
            <person name="Jeon C.O."/>
        </authorList>
    </citation>
    <scope>NUCLEOTIDE SEQUENCE</scope>
    <source>
        <strain evidence="11">W38</strain>
    </source>
</reference>
<evidence type="ECO:0000256" key="3">
    <source>
        <dbReference type="ARBA" id="ARBA00022617"/>
    </source>
</evidence>
<evidence type="ECO:0000256" key="5">
    <source>
        <dbReference type="ARBA" id="ARBA00022764"/>
    </source>
</evidence>
<evidence type="ECO:0000259" key="10">
    <source>
        <dbReference type="PROSITE" id="PS51007"/>
    </source>
</evidence>
<dbReference type="InterPro" id="IPR036909">
    <property type="entry name" value="Cyt_c-like_dom_sf"/>
</dbReference>
<dbReference type="Proteomes" id="UP001064632">
    <property type="component" value="Chromosome"/>
</dbReference>
<feature type="domain" description="Cytochrome c" evidence="10">
    <location>
        <begin position="40"/>
        <end position="118"/>
    </location>
</feature>
<keyword evidence="5" id="KW-0574">Periplasm</keyword>
<feature type="signal peptide" evidence="9">
    <location>
        <begin position="1"/>
        <end position="26"/>
    </location>
</feature>
<dbReference type="PANTHER" id="PTHR33751">
    <property type="entry name" value="CBB3-TYPE CYTOCHROME C OXIDASE SUBUNIT FIXP"/>
    <property type="match status" value="1"/>
</dbReference>
<dbReference type="InterPro" id="IPR050597">
    <property type="entry name" value="Cytochrome_c_Oxidase_Subunit"/>
</dbReference>
<dbReference type="PROSITE" id="PS51007">
    <property type="entry name" value="CYTC"/>
    <property type="match status" value="2"/>
</dbReference>
<accession>A0ABY6BA30</accession>
<dbReference type="PROSITE" id="PS51257">
    <property type="entry name" value="PROKAR_LIPOPROTEIN"/>
    <property type="match status" value="1"/>
</dbReference>
<dbReference type="PRINTS" id="PR00605">
    <property type="entry name" value="CYTCHROMECIC"/>
</dbReference>
<dbReference type="Pfam" id="PF00034">
    <property type="entry name" value="Cytochrom_C"/>
    <property type="match status" value="2"/>
</dbReference>
<dbReference type="Gene3D" id="1.10.760.10">
    <property type="entry name" value="Cytochrome c-like domain"/>
    <property type="match status" value="2"/>
</dbReference>
<dbReference type="PANTHER" id="PTHR33751:SF9">
    <property type="entry name" value="CYTOCHROME C4"/>
    <property type="match status" value="1"/>
</dbReference>
<dbReference type="InterPro" id="IPR024167">
    <property type="entry name" value="Cytochrome_c4-like"/>
</dbReference>
<evidence type="ECO:0000256" key="7">
    <source>
        <dbReference type="ARBA" id="ARBA00023004"/>
    </source>
</evidence>
<comment type="subcellular location">
    <subcellularLocation>
        <location evidence="1">Periplasm</location>
    </subcellularLocation>
</comment>
<keyword evidence="12" id="KW-1185">Reference proteome</keyword>
<keyword evidence="9" id="KW-0732">Signal</keyword>
<feature type="domain" description="Cytochrome c" evidence="10">
    <location>
        <begin position="126"/>
        <end position="224"/>
    </location>
</feature>
<keyword evidence="3 8" id="KW-0349">Heme</keyword>
<keyword evidence="4 8" id="KW-0479">Metal-binding</keyword>
<dbReference type="InterPro" id="IPR008168">
    <property type="entry name" value="Cyt_C_IC"/>
</dbReference>
<evidence type="ECO:0000256" key="9">
    <source>
        <dbReference type="SAM" id="SignalP"/>
    </source>
</evidence>
<evidence type="ECO:0000256" key="6">
    <source>
        <dbReference type="ARBA" id="ARBA00022982"/>
    </source>
</evidence>
<dbReference type="SUPFAM" id="SSF46626">
    <property type="entry name" value="Cytochrome c"/>
    <property type="match status" value="2"/>
</dbReference>
<keyword evidence="7 8" id="KW-0408">Iron</keyword>
<evidence type="ECO:0000256" key="8">
    <source>
        <dbReference type="PROSITE-ProRule" id="PRU00433"/>
    </source>
</evidence>
<dbReference type="EMBL" id="CP104694">
    <property type="protein sequence ID" value="UXI66519.1"/>
    <property type="molecule type" value="Genomic_DNA"/>
</dbReference>
<evidence type="ECO:0000313" key="11">
    <source>
        <dbReference type="EMBL" id="UXI66519.1"/>
    </source>
</evidence>
<evidence type="ECO:0000256" key="2">
    <source>
        <dbReference type="ARBA" id="ARBA00022448"/>
    </source>
</evidence>
<gene>
    <name evidence="11" type="ORF">N4264_17415</name>
</gene>
<dbReference type="InterPro" id="IPR009056">
    <property type="entry name" value="Cyt_c-like_dom"/>
</dbReference>